<reference evidence="1 2" key="1">
    <citation type="journal article" date="2014" name="Genome Announc.">
        <title>Draft genome sequences of eight enterohepatic helicobacter species isolated from both laboratory and wild rodents.</title>
        <authorList>
            <person name="Sheh A."/>
            <person name="Shen Z."/>
            <person name="Fox J.G."/>
        </authorList>
    </citation>
    <scope>NUCLEOTIDE SEQUENCE [LARGE SCALE GENOMIC DNA]</scope>
    <source>
        <strain evidence="1 2">ST1</strain>
    </source>
</reference>
<protein>
    <submittedName>
        <fullName evidence="1">Uncharacterized protein</fullName>
    </submittedName>
</protein>
<accession>A0A4U8TE25</accession>
<sequence>MPYCKKNNNLLDVDSINNPNQDCFAQDSAVGGGGKASYSQNKASSLARIRAIHVDGKKDLIPVCASCHYPDQAATTSLQDHIPKLKTIYLYPYQLIQFNQKPKDTTAIDIAHKESHESN</sequence>
<comment type="caution">
    <text evidence="1">The sequence shown here is derived from an EMBL/GenBank/DDBJ whole genome shotgun (WGS) entry which is preliminary data.</text>
</comment>
<evidence type="ECO:0000313" key="2">
    <source>
        <dbReference type="Proteomes" id="UP000029922"/>
    </source>
</evidence>
<dbReference type="EMBL" id="JRPD02000035">
    <property type="protein sequence ID" value="TLD98279.1"/>
    <property type="molecule type" value="Genomic_DNA"/>
</dbReference>
<evidence type="ECO:0000313" key="1">
    <source>
        <dbReference type="EMBL" id="TLD98279.1"/>
    </source>
</evidence>
<gene>
    <name evidence="1" type="ORF">LS73_009130</name>
</gene>
<dbReference type="RefSeq" id="WP_104692147.1">
    <property type="nucleotide sequence ID" value="NZ_FZMM01000010.1"/>
</dbReference>
<organism evidence="1 2">
    <name type="scientific">Helicobacter muridarum</name>
    <dbReference type="NCBI Taxonomy" id="216"/>
    <lineage>
        <taxon>Bacteria</taxon>
        <taxon>Pseudomonadati</taxon>
        <taxon>Campylobacterota</taxon>
        <taxon>Epsilonproteobacteria</taxon>
        <taxon>Campylobacterales</taxon>
        <taxon>Helicobacteraceae</taxon>
        <taxon>Helicobacter</taxon>
    </lineage>
</organism>
<dbReference type="Proteomes" id="UP000029922">
    <property type="component" value="Unassembled WGS sequence"/>
</dbReference>
<name>A0A4U8TE25_9HELI</name>
<dbReference type="AlphaFoldDB" id="A0A4U8TE25"/>
<proteinExistence type="predicted"/>